<dbReference type="Gene3D" id="2.40.170.20">
    <property type="entry name" value="TonB-dependent receptor, beta-barrel domain"/>
    <property type="match status" value="1"/>
</dbReference>
<dbReference type="SUPFAM" id="SSF49464">
    <property type="entry name" value="Carboxypeptidase regulatory domain-like"/>
    <property type="match status" value="1"/>
</dbReference>
<evidence type="ECO:0000256" key="1">
    <source>
        <dbReference type="ARBA" id="ARBA00004442"/>
    </source>
</evidence>
<evidence type="ECO:0000256" key="3">
    <source>
        <dbReference type="ARBA" id="ARBA00023237"/>
    </source>
</evidence>
<proteinExistence type="predicted"/>
<evidence type="ECO:0000256" key="4">
    <source>
        <dbReference type="SAM" id="SignalP"/>
    </source>
</evidence>
<name>A0A1I0YF70_9FLAO</name>
<comment type="subcellular location">
    <subcellularLocation>
        <location evidence="1">Cell outer membrane</location>
    </subcellularLocation>
</comment>
<feature type="signal peptide" evidence="4">
    <location>
        <begin position="1"/>
        <end position="19"/>
    </location>
</feature>
<dbReference type="Pfam" id="PF13715">
    <property type="entry name" value="CarbopepD_reg_2"/>
    <property type="match status" value="1"/>
</dbReference>
<dbReference type="EMBL" id="FOJT01000004">
    <property type="protein sequence ID" value="SFB11822.1"/>
    <property type="molecule type" value="Genomic_DNA"/>
</dbReference>
<dbReference type="InterPro" id="IPR036942">
    <property type="entry name" value="Beta-barrel_TonB_sf"/>
</dbReference>
<dbReference type="InterPro" id="IPR008969">
    <property type="entry name" value="CarboxyPept-like_regulatory"/>
</dbReference>
<dbReference type="Proteomes" id="UP000199604">
    <property type="component" value="Unassembled WGS sequence"/>
</dbReference>
<organism evidence="5 6">
    <name type="scientific">Flavobacterium swingsii</name>
    <dbReference type="NCBI Taxonomy" id="498292"/>
    <lineage>
        <taxon>Bacteria</taxon>
        <taxon>Pseudomonadati</taxon>
        <taxon>Bacteroidota</taxon>
        <taxon>Flavobacteriia</taxon>
        <taxon>Flavobacteriales</taxon>
        <taxon>Flavobacteriaceae</taxon>
        <taxon>Flavobacterium</taxon>
    </lineage>
</organism>
<feature type="chain" id="PRO_5011452456" evidence="4">
    <location>
        <begin position="20"/>
        <end position="919"/>
    </location>
</feature>
<gene>
    <name evidence="5" type="ORF">SAMN05660845_1715</name>
</gene>
<dbReference type="OrthoDB" id="1453181at2"/>
<accession>A0A1I0YF70</accession>
<evidence type="ECO:0000313" key="5">
    <source>
        <dbReference type="EMBL" id="SFB11822.1"/>
    </source>
</evidence>
<reference evidence="6" key="1">
    <citation type="submission" date="2016-10" db="EMBL/GenBank/DDBJ databases">
        <authorList>
            <person name="Varghese N."/>
            <person name="Submissions S."/>
        </authorList>
    </citation>
    <scope>NUCLEOTIDE SEQUENCE [LARGE SCALE GENOMIC DNA]</scope>
    <source>
        <strain evidence="6">DSM 21789</strain>
    </source>
</reference>
<dbReference type="GO" id="GO:0009279">
    <property type="term" value="C:cell outer membrane"/>
    <property type="evidence" value="ECO:0007669"/>
    <property type="project" value="UniProtKB-SubCell"/>
</dbReference>
<sequence length="919" mass="103215">MKKFVLSTLFVLQAFFGFAQTTTGITGRVVDAKSQKPLQNVVASIQNTNFTQMSNADGKFTFSGLAKGGQLLQIKSDGYKTQLFPVEILENQMLDLGVVVLEEDITQEQQTSLITITENDLGDEGSGSEGTASLLQASRDTFLQAAAYNFGQARFSVRGIDNEYSNIMINGLSMNRVADGRPQYGDWGGLNDATRNQEFTNGSAPSDYVFGGIAGTQEINTRASLYRKGTRLSFLNTNTNYAFRMMATHVSGMRTDGWAYVISAGRRWAENGYFEGTNYSANSFFASVEKKINENHSLNFTSIYAQNKRGKNSPNTDEQSDLAGIKYNSYWGYQEGEKRNSRFKNSEEPIMMLTHYWKVNPKTNLNTTVSYQIGQIGNSRLDYMKADNPDPTYYRKLPSFKANEFFDNVYLGNTPANIAAAAELKESFLANKQLDWKNIYRINTESIANGSRIVQYEDRNDENIATASTNLFSQLSDNIVLNAGATYQMSKTKNFKNMLDLLGGTYFTDISTFGFGPQQQSDLNNPNRTVGVSDKYGYNYNIDATKLEAFTQFKFVYKKVDFYLAQTFSRSGYQREGFYKNGYYPTTSLGKSEKKSFDNFGFKGGMTYKISGRHFIDFNSIYMTKAPNTKDVFPNARVNNSVTEDITNENIKGVDLSYIIKMPSFKARFTGYFSETSNATDINFYYADGLGLDSGAFVSEIVTGINKKNRGVEVGLEYQVTSTIKLTGVAAYGEFTLINDPNVSLTNDATATVTSYGVAKMTGYKQSGTPQQAYSVGVEYRDPKFWWIGANANYMADTYLDVSTIRRTSNYYDPLNNTGIIIDQNLADKYLTQEKFNPIRLFNLVGGKSWRIKDKTLGLFANVNNVLDFKYKTGGFEQSRNASYKQDYEDHQSNGPSVFAPKYFYGYGRTYMVNVYLTF</sequence>
<evidence type="ECO:0000256" key="2">
    <source>
        <dbReference type="ARBA" id="ARBA00023136"/>
    </source>
</evidence>
<dbReference type="STRING" id="498292.SAMN05660845_1715"/>
<dbReference type="SUPFAM" id="SSF56935">
    <property type="entry name" value="Porins"/>
    <property type="match status" value="1"/>
</dbReference>
<evidence type="ECO:0000313" key="6">
    <source>
        <dbReference type="Proteomes" id="UP000199604"/>
    </source>
</evidence>
<keyword evidence="2" id="KW-0472">Membrane</keyword>
<dbReference type="Gene3D" id="2.60.40.1120">
    <property type="entry name" value="Carboxypeptidase-like, regulatory domain"/>
    <property type="match status" value="1"/>
</dbReference>
<keyword evidence="3" id="KW-0998">Cell outer membrane</keyword>
<keyword evidence="4" id="KW-0732">Signal</keyword>
<dbReference type="AlphaFoldDB" id="A0A1I0YF70"/>
<keyword evidence="6" id="KW-1185">Reference proteome</keyword>
<protein>
    <submittedName>
        <fullName evidence="5">CarboxypepD_reg-like domain-containing protein</fullName>
    </submittedName>
</protein>
<dbReference type="RefSeq" id="WP_091476157.1">
    <property type="nucleotide sequence ID" value="NZ_FOJT01000004.1"/>
</dbReference>